<keyword evidence="5" id="KW-0732">Signal</keyword>
<evidence type="ECO:0000313" key="8">
    <source>
        <dbReference type="Proteomes" id="UP000266934"/>
    </source>
</evidence>
<dbReference type="GO" id="GO:0009055">
    <property type="term" value="F:electron transfer activity"/>
    <property type="evidence" value="ECO:0007669"/>
    <property type="project" value="InterPro"/>
</dbReference>
<name>A0A348FXG7_9HYPH</name>
<accession>A0A348FXG7</accession>
<reference evidence="7 8" key="1">
    <citation type="submission" date="2018-08" db="EMBL/GenBank/DDBJ databases">
        <title>Complete genome sequencing of Blastochloris tepida GI.</title>
        <authorList>
            <person name="Tsukatani Y."/>
            <person name="Mori H."/>
        </authorList>
    </citation>
    <scope>NUCLEOTIDE SEQUENCE [LARGE SCALE GENOMIC DNA]</scope>
    <source>
        <strain evidence="7 8">GI</strain>
    </source>
</reference>
<organism evidence="7 8">
    <name type="scientific">Blastochloris tepida</name>
    <dbReference type="NCBI Taxonomy" id="2233851"/>
    <lineage>
        <taxon>Bacteria</taxon>
        <taxon>Pseudomonadati</taxon>
        <taxon>Pseudomonadota</taxon>
        <taxon>Alphaproteobacteria</taxon>
        <taxon>Hyphomicrobiales</taxon>
        <taxon>Blastochloridaceae</taxon>
        <taxon>Blastochloris</taxon>
    </lineage>
</organism>
<evidence type="ECO:0000256" key="5">
    <source>
        <dbReference type="SAM" id="SignalP"/>
    </source>
</evidence>
<proteinExistence type="predicted"/>
<evidence type="ECO:0000256" key="2">
    <source>
        <dbReference type="ARBA" id="ARBA00022723"/>
    </source>
</evidence>
<dbReference type="KEGG" id="blag:BLTE_06850"/>
<dbReference type="Proteomes" id="UP000266934">
    <property type="component" value="Chromosome"/>
</dbReference>
<evidence type="ECO:0000313" key="7">
    <source>
        <dbReference type="EMBL" id="BBF92000.1"/>
    </source>
</evidence>
<feature type="domain" description="Cytochrome c" evidence="6">
    <location>
        <begin position="81"/>
        <end position="169"/>
    </location>
</feature>
<protein>
    <submittedName>
        <fullName evidence="7">Cytochrome c</fullName>
    </submittedName>
</protein>
<evidence type="ECO:0000259" key="6">
    <source>
        <dbReference type="PROSITE" id="PS51007"/>
    </source>
</evidence>
<feature type="chain" id="PRO_5016872240" evidence="5">
    <location>
        <begin position="25"/>
        <end position="244"/>
    </location>
</feature>
<evidence type="ECO:0000256" key="1">
    <source>
        <dbReference type="ARBA" id="ARBA00022617"/>
    </source>
</evidence>
<evidence type="ECO:0000256" key="4">
    <source>
        <dbReference type="PROSITE-ProRule" id="PRU00433"/>
    </source>
</evidence>
<dbReference type="GO" id="GO:0046872">
    <property type="term" value="F:metal ion binding"/>
    <property type="evidence" value="ECO:0007669"/>
    <property type="project" value="UniProtKB-KW"/>
</dbReference>
<dbReference type="SUPFAM" id="SSF46626">
    <property type="entry name" value="Cytochrome c"/>
    <property type="match status" value="1"/>
</dbReference>
<dbReference type="InterPro" id="IPR009056">
    <property type="entry name" value="Cyt_c-like_dom"/>
</dbReference>
<sequence length="244" mass="25879">MSRSREFAAALALLALAGIGVANAESAPKPGAKPAAVAAAAAPAKAAPVHYGVGREARPEEIAGWDIDIRPDGQGLPKGRGTARAGEEIFVAKCAACHGEFGESTGRWPVLAGGAGSLAGHDPVKTIGSYWPYASTVIDYIRRAMPFGDAQSLTNDELYAVTAYLLLLNDVITDQDFVLSEETFPKVRLPNEANFFDDDREVSEKAFWKRQPCMSACAPGEPKIIGRARAIDVTPEEGKGPRVE</sequence>
<dbReference type="InterPro" id="IPR036909">
    <property type="entry name" value="Cyt_c-like_dom_sf"/>
</dbReference>
<dbReference type="Pfam" id="PF13442">
    <property type="entry name" value="Cytochrome_CBB3"/>
    <property type="match status" value="1"/>
</dbReference>
<dbReference type="OrthoDB" id="9779283at2"/>
<keyword evidence="2 4" id="KW-0479">Metal-binding</keyword>
<feature type="signal peptide" evidence="5">
    <location>
        <begin position="1"/>
        <end position="24"/>
    </location>
</feature>
<evidence type="ECO:0000256" key="3">
    <source>
        <dbReference type="ARBA" id="ARBA00023004"/>
    </source>
</evidence>
<dbReference type="PANTHER" id="PTHR35008:SF8">
    <property type="entry name" value="ALCOHOL DEHYDROGENASE CYTOCHROME C SUBUNIT"/>
    <property type="match status" value="1"/>
</dbReference>
<dbReference type="PANTHER" id="PTHR35008">
    <property type="entry name" value="BLL4482 PROTEIN-RELATED"/>
    <property type="match status" value="1"/>
</dbReference>
<dbReference type="RefSeq" id="WP_126397645.1">
    <property type="nucleotide sequence ID" value="NZ_AP018907.1"/>
</dbReference>
<dbReference type="InterPro" id="IPR051459">
    <property type="entry name" value="Cytochrome_c-type_DH"/>
</dbReference>
<keyword evidence="8" id="KW-1185">Reference proteome</keyword>
<dbReference type="EMBL" id="AP018907">
    <property type="protein sequence ID" value="BBF92000.1"/>
    <property type="molecule type" value="Genomic_DNA"/>
</dbReference>
<keyword evidence="1 4" id="KW-0349">Heme</keyword>
<dbReference type="GO" id="GO:0020037">
    <property type="term" value="F:heme binding"/>
    <property type="evidence" value="ECO:0007669"/>
    <property type="project" value="InterPro"/>
</dbReference>
<dbReference type="AlphaFoldDB" id="A0A348FXG7"/>
<keyword evidence="3 4" id="KW-0408">Iron</keyword>
<gene>
    <name evidence="7" type="primary">soxD</name>
    <name evidence="7" type="ORF">BLTE_06850</name>
</gene>
<dbReference type="Gene3D" id="1.10.760.10">
    <property type="entry name" value="Cytochrome c-like domain"/>
    <property type="match status" value="1"/>
</dbReference>
<dbReference type="PROSITE" id="PS51007">
    <property type="entry name" value="CYTC"/>
    <property type="match status" value="1"/>
</dbReference>